<dbReference type="EMBL" id="JAUJYN010000010">
    <property type="protein sequence ID" value="KAK1262396.1"/>
    <property type="molecule type" value="Genomic_DNA"/>
</dbReference>
<dbReference type="PANTHER" id="PTHR47512:SF3">
    <property type="entry name" value="CHALCONE-FLAVONONE ISOMERASE FAMILY PROTEIN"/>
    <property type="match status" value="1"/>
</dbReference>
<sequence>METPSSTRRVTRSQTGALASGKVKGEAEKSLPKSQLSKIDRAVLVDITNDSPIVGVAMAGNLKSPISDLMRSRSHQPKKTPGSGEALLRGQVKTLLQKVEEDAEFVKLTVDRSCPFGGIVRSPMGLLAPTPANTPYLGGGGLDGFSEIAKVVEEVEVIDEVKVQVIEHSEKEALDLSECMINRALLFDSPGKSDVSDSSTVGSAVTYQGSTCKEDMLEDDDDDDGNSSHWSLQVNTSSPKQVSDAVVEDNNGEEEVEEEEEGYEEGFQEEASIDDLCEGLKNMTMKGGGRHIRFIYNSDDEIEGEDEASPVSGSPNVLHLKGLPTPKGKHLRFPDDDGEN</sequence>
<dbReference type="Proteomes" id="UP001179952">
    <property type="component" value="Unassembled WGS sequence"/>
</dbReference>
<comment type="caution">
    <text evidence="2">The sequence shown here is derived from an EMBL/GenBank/DDBJ whole genome shotgun (WGS) entry which is preliminary data.</text>
</comment>
<dbReference type="PANTHER" id="PTHR47512">
    <property type="entry name" value="EXPRESSED PROTEIN"/>
    <property type="match status" value="1"/>
</dbReference>
<feature type="compositionally biased region" description="Polar residues" evidence="1">
    <location>
        <begin position="227"/>
        <end position="241"/>
    </location>
</feature>
<evidence type="ECO:0000313" key="3">
    <source>
        <dbReference type="Proteomes" id="UP001179952"/>
    </source>
</evidence>
<proteinExistence type="predicted"/>
<keyword evidence="3" id="KW-1185">Reference proteome</keyword>
<gene>
    <name evidence="2" type="ORF">QJS04_geneDACA001132</name>
</gene>
<reference evidence="2" key="2">
    <citation type="submission" date="2023-06" db="EMBL/GenBank/DDBJ databases">
        <authorList>
            <person name="Ma L."/>
            <person name="Liu K.-W."/>
            <person name="Li Z."/>
            <person name="Hsiao Y.-Y."/>
            <person name="Qi Y."/>
            <person name="Fu T."/>
            <person name="Tang G."/>
            <person name="Zhang D."/>
            <person name="Sun W.-H."/>
            <person name="Liu D.-K."/>
            <person name="Li Y."/>
            <person name="Chen G.-Z."/>
            <person name="Liu X.-D."/>
            <person name="Liao X.-Y."/>
            <person name="Jiang Y.-T."/>
            <person name="Yu X."/>
            <person name="Hao Y."/>
            <person name="Huang J."/>
            <person name="Zhao X.-W."/>
            <person name="Ke S."/>
            <person name="Chen Y.-Y."/>
            <person name="Wu W.-L."/>
            <person name="Hsu J.-L."/>
            <person name="Lin Y.-F."/>
            <person name="Huang M.-D."/>
            <person name="Li C.-Y."/>
            <person name="Huang L."/>
            <person name="Wang Z.-W."/>
            <person name="Zhao X."/>
            <person name="Zhong W.-Y."/>
            <person name="Peng D.-H."/>
            <person name="Ahmad S."/>
            <person name="Lan S."/>
            <person name="Zhang J.-S."/>
            <person name="Tsai W.-C."/>
            <person name="Van De Peer Y."/>
            <person name="Liu Z.-J."/>
        </authorList>
    </citation>
    <scope>NUCLEOTIDE SEQUENCE</scope>
    <source>
        <strain evidence="2">SCP</strain>
        <tissue evidence="2">Leaves</tissue>
    </source>
</reference>
<evidence type="ECO:0000313" key="2">
    <source>
        <dbReference type="EMBL" id="KAK1262396.1"/>
    </source>
</evidence>
<feature type="compositionally biased region" description="Acidic residues" evidence="1">
    <location>
        <begin position="216"/>
        <end position="225"/>
    </location>
</feature>
<feature type="region of interest" description="Disordered" evidence="1">
    <location>
        <begin position="1"/>
        <end position="34"/>
    </location>
</feature>
<protein>
    <submittedName>
        <fullName evidence="2">Uncharacterized protein</fullName>
    </submittedName>
</protein>
<name>A0AAV9ADL0_ACOGR</name>
<feature type="compositionally biased region" description="Acidic residues" evidence="1">
    <location>
        <begin position="246"/>
        <end position="270"/>
    </location>
</feature>
<evidence type="ECO:0000256" key="1">
    <source>
        <dbReference type="SAM" id="MobiDB-lite"/>
    </source>
</evidence>
<feature type="region of interest" description="Disordered" evidence="1">
    <location>
        <begin position="210"/>
        <end position="270"/>
    </location>
</feature>
<reference evidence="2" key="1">
    <citation type="journal article" date="2023" name="Nat. Commun.">
        <title>Diploid and tetraploid genomes of Acorus and the evolution of monocots.</title>
        <authorList>
            <person name="Ma L."/>
            <person name="Liu K.W."/>
            <person name="Li Z."/>
            <person name="Hsiao Y.Y."/>
            <person name="Qi Y."/>
            <person name="Fu T."/>
            <person name="Tang G.D."/>
            <person name="Zhang D."/>
            <person name="Sun W.H."/>
            <person name="Liu D.K."/>
            <person name="Li Y."/>
            <person name="Chen G.Z."/>
            <person name="Liu X.D."/>
            <person name="Liao X.Y."/>
            <person name="Jiang Y.T."/>
            <person name="Yu X."/>
            <person name="Hao Y."/>
            <person name="Huang J."/>
            <person name="Zhao X.W."/>
            <person name="Ke S."/>
            <person name="Chen Y.Y."/>
            <person name="Wu W.L."/>
            <person name="Hsu J.L."/>
            <person name="Lin Y.F."/>
            <person name="Huang M.D."/>
            <person name="Li C.Y."/>
            <person name="Huang L."/>
            <person name="Wang Z.W."/>
            <person name="Zhao X."/>
            <person name="Zhong W.Y."/>
            <person name="Peng D.H."/>
            <person name="Ahmad S."/>
            <person name="Lan S."/>
            <person name="Zhang J.S."/>
            <person name="Tsai W.C."/>
            <person name="Van de Peer Y."/>
            <person name="Liu Z.J."/>
        </authorList>
    </citation>
    <scope>NUCLEOTIDE SEQUENCE</scope>
    <source>
        <strain evidence="2">SCP</strain>
    </source>
</reference>
<dbReference type="AlphaFoldDB" id="A0AAV9ADL0"/>
<feature type="compositionally biased region" description="Polar residues" evidence="1">
    <location>
        <begin position="1"/>
        <end position="17"/>
    </location>
</feature>
<organism evidence="2 3">
    <name type="scientific">Acorus gramineus</name>
    <name type="common">Dwarf sweet flag</name>
    <dbReference type="NCBI Taxonomy" id="55184"/>
    <lineage>
        <taxon>Eukaryota</taxon>
        <taxon>Viridiplantae</taxon>
        <taxon>Streptophyta</taxon>
        <taxon>Embryophyta</taxon>
        <taxon>Tracheophyta</taxon>
        <taxon>Spermatophyta</taxon>
        <taxon>Magnoliopsida</taxon>
        <taxon>Liliopsida</taxon>
        <taxon>Acoraceae</taxon>
        <taxon>Acorus</taxon>
    </lineage>
</organism>
<accession>A0AAV9ADL0</accession>
<feature type="region of interest" description="Disordered" evidence="1">
    <location>
        <begin position="303"/>
        <end position="340"/>
    </location>
</feature>